<evidence type="ECO:0000313" key="1">
    <source>
        <dbReference type="EMBL" id="QAT13034.1"/>
    </source>
</evidence>
<dbReference type="InterPro" id="IPR029470">
    <property type="entry name" value="PDDEXK_4"/>
</dbReference>
<gene>
    <name evidence="1" type="ORF">EQG53_00940</name>
    <name evidence="2" type="ORF">I6H83_04025</name>
</gene>
<dbReference type="Proteomes" id="UP000596117">
    <property type="component" value="Chromosome"/>
</dbReference>
<dbReference type="KEGG" id="bdm:EQG53_00940"/>
<dbReference type="EMBL" id="CP035093">
    <property type="protein sequence ID" value="QAT13034.1"/>
    <property type="molecule type" value="Genomic_DNA"/>
</dbReference>
<evidence type="ECO:0000313" key="2">
    <source>
        <dbReference type="EMBL" id="QQB89619.1"/>
    </source>
</evidence>
<proteinExistence type="predicted"/>
<evidence type="ECO:0000313" key="3">
    <source>
        <dbReference type="Proteomes" id="UP000287388"/>
    </source>
</evidence>
<sequence length="307" mass="33973">MTLIPPVERLWIVRRMARPSWEMTLFRINGSRLTRDRVTTKTIAMAQPDPTITTARFLEGWRAVHRTARPTELTRTRRFLKGVRPLLRVSENKPTARPQPSIVAIQHFFDGLVSPLARVRSTGSLIDVWSVAGIRRKELPNAAVLAWLLNPRGSHGQGALCLSAILGLVEHRSGLDLSGIALDQARVQPEERPLGSDRDRVDIVVETPDLLIFIEVKIDAVEGRAQLSRYVESANQVAVVRALTGKGPAKRTLTLFLSPRPPTEQVPDVVHLTWRELGSVLTAAARQADGLAAALIRSFAAHTRSFG</sequence>
<keyword evidence="4" id="KW-1185">Reference proteome</keyword>
<accession>A0A410NSS9</accession>
<name>A0A410NSS9_BREDI</name>
<dbReference type="EMBL" id="CP066026">
    <property type="protein sequence ID" value="QQB89619.1"/>
    <property type="molecule type" value="Genomic_DNA"/>
</dbReference>
<dbReference type="AlphaFoldDB" id="A0A410NSS9"/>
<reference evidence="1 3" key="1">
    <citation type="submission" date="2019-01" db="EMBL/GenBank/DDBJ databases">
        <title>Brevundimonas diminuta Genome sequencing and assembly.</title>
        <authorList>
            <person name="Chen H."/>
        </authorList>
    </citation>
    <scope>NUCLEOTIDE SEQUENCE [LARGE SCALE GENOMIC DNA]</scope>
    <source>
        <strain evidence="1">ATCC</strain>
        <strain evidence="3">ATCC(B) 19146</strain>
    </source>
</reference>
<reference evidence="2 4" key="2">
    <citation type="submission" date="2020-12" db="EMBL/GenBank/DDBJ databases">
        <title>FDA dAtabase for Regulatory Grade micrObial Sequences (FDA-ARGOS): Supporting development and validation of Infectious Disease Dx tests.</title>
        <authorList>
            <person name="Kerrigan L."/>
            <person name="Long C."/>
            <person name="Tallon L."/>
            <person name="Sadzewicz L."/>
            <person name="Zhao X."/>
            <person name="Boylan J."/>
            <person name="Ott S."/>
            <person name="Bowen H."/>
            <person name="Vavikolanu K."/>
            <person name="Mehta A."/>
            <person name="Aluvathingal J."/>
            <person name="Nadendla S."/>
            <person name="Yan Y."/>
            <person name="Sichtig H."/>
        </authorList>
    </citation>
    <scope>NUCLEOTIDE SEQUENCE [LARGE SCALE GENOMIC DNA]</scope>
    <source>
        <strain evidence="2 4">FDAARGOS_1026</strain>
    </source>
</reference>
<evidence type="ECO:0000313" key="4">
    <source>
        <dbReference type="Proteomes" id="UP000596117"/>
    </source>
</evidence>
<organism evidence="1 3">
    <name type="scientific">Brevundimonas diminuta</name>
    <name type="common">Pseudomonas diminuta</name>
    <dbReference type="NCBI Taxonomy" id="293"/>
    <lineage>
        <taxon>Bacteria</taxon>
        <taxon>Pseudomonadati</taxon>
        <taxon>Pseudomonadota</taxon>
        <taxon>Alphaproteobacteria</taxon>
        <taxon>Caulobacterales</taxon>
        <taxon>Caulobacteraceae</taxon>
        <taxon>Brevundimonas</taxon>
    </lineage>
</organism>
<dbReference type="Proteomes" id="UP000287388">
    <property type="component" value="Chromosome"/>
</dbReference>
<dbReference type="Pfam" id="PF14281">
    <property type="entry name" value="PDDEXK_4"/>
    <property type="match status" value="1"/>
</dbReference>
<protein>
    <submittedName>
        <fullName evidence="2">PD-(D/E)XK nuclease family protein</fullName>
    </submittedName>
</protein>
<dbReference type="RefSeq" id="WP_128718816.1">
    <property type="nucleotide sequence ID" value="NZ_BJNC01000020.1"/>
</dbReference>